<dbReference type="Gene3D" id="2.40.50.1070">
    <property type="match status" value="1"/>
</dbReference>
<dbReference type="Gene3D" id="2.40.50.140">
    <property type="entry name" value="Nucleic acid-binding proteins"/>
    <property type="match status" value="1"/>
</dbReference>
<feature type="active site" evidence="5">
    <location>
        <position position="423"/>
    </location>
</feature>
<dbReference type="AlphaFoldDB" id="A0AAJ1Q651"/>
<dbReference type="NCBIfam" id="TIGR00479">
    <property type="entry name" value="rumA"/>
    <property type="match status" value="1"/>
</dbReference>
<dbReference type="PANTHER" id="PTHR11061:SF30">
    <property type="entry name" value="TRNA (URACIL(54)-C(5))-METHYLTRANSFERASE"/>
    <property type="match status" value="1"/>
</dbReference>
<dbReference type="GO" id="GO:0070475">
    <property type="term" value="P:rRNA base methylation"/>
    <property type="evidence" value="ECO:0007669"/>
    <property type="project" value="TreeGrafter"/>
</dbReference>
<evidence type="ECO:0000256" key="4">
    <source>
        <dbReference type="PROSITE-ProRule" id="PRU01024"/>
    </source>
</evidence>
<dbReference type="GO" id="GO:0070041">
    <property type="term" value="F:rRNA (uridine-C5-)-methyltransferase activity"/>
    <property type="evidence" value="ECO:0007669"/>
    <property type="project" value="TreeGrafter"/>
</dbReference>
<dbReference type="RefSeq" id="WP_285065698.1">
    <property type="nucleotide sequence ID" value="NZ_JASOOE010000007.1"/>
</dbReference>
<comment type="caution">
    <text evidence="6">The sequence shown here is derived from an EMBL/GenBank/DDBJ whole genome shotgun (WGS) entry which is preliminary data.</text>
</comment>
<evidence type="ECO:0000313" key="6">
    <source>
        <dbReference type="EMBL" id="MDK7187256.1"/>
    </source>
</evidence>
<protein>
    <submittedName>
        <fullName evidence="6">23S rRNA (Uracil(1939)-C(5))-methyltransferase RlmD</fullName>
        <ecNumber evidence="6">2.1.1.190</ecNumber>
    </submittedName>
</protein>
<evidence type="ECO:0000313" key="7">
    <source>
        <dbReference type="Proteomes" id="UP001229251"/>
    </source>
</evidence>
<feature type="binding site" evidence="4">
    <location>
        <position position="348"/>
    </location>
    <ligand>
        <name>S-adenosyl-L-methionine</name>
        <dbReference type="ChEBI" id="CHEBI:59789"/>
    </ligand>
</feature>
<keyword evidence="2 4" id="KW-0808">Transferase</keyword>
<proteinExistence type="inferred from homology"/>
<accession>A0AAJ1Q651</accession>
<feature type="binding site" evidence="4">
    <location>
        <position position="327"/>
    </location>
    <ligand>
        <name>S-adenosyl-L-methionine</name>
        <dbReference type="ChEBI" id="CHEBI:59789"/>
    </ligand>
</feature>
<dbReference type="CDD" id="cd02440">
    <property type="entry name" value="AdoMet_MTases"/>
    <property type="match status" value="1"/>
</dbReference>
<dbReference type="PROSITE" id="PS01231">
    <property type="entry name" value="TRMA_2"/>
    <property type="match status" value="1"/>
</dbReference>
<dbReference type="Gene3D" id="3.40.50.150">
    <property type="entry name" value="Vaccinia Virus protein VP39"/>
    <property type="match status" value="1"/>
</dbReference>
<keyword evidence="1 4" id="KW-0489">Methyltransferase</keyword>
<evidence type="ECO:0000256" key="5">
    <source>
        <dbReference type="PROSITE-ProRule" id="PRU10015"/>
    </source>
</evidence>
<dbReference type="EC" id="2.1.1.190" evidence="6"/>
<feature type="active site" description="Nucleophile" evidence="4">
    <location>
        <position position="423"/>
    </location>
</feature>
<organism evidence="6 7">
    <name type="scientific">Facklamia hominis</name>
    <dbReference type="NCBI Taxonomy" id="178214"/>
    <lineage>
        <taxon>Bacteria</taxon>
        <taxon>Bacillati</taxon>
        <taxon>Bacillota</taxon>
        <taxon>Bacilli</taxon>
        <taxon>Lactobacillales</taxon>
        <taxon>Aerococcaceae</taxon>
        <taxon>Facklamia</taxon>
    </lineage>
</organism>
<dbReference type="InterPro" id="IPR010280">
    <property type="entry name" value="U5_MeTrfase_fam"/>
</dbReference>
<name>A0AAJ1Q651_9LACT</name>
<dbReference type="InterPro" id="IPR012340">
    <property type="entry name" value="NA-bd_OB-fold"/>
</dbReference>
<dbReference type="InterPro" id="IPR030390">
    <property type="entry name" value="MeTrfase_TrmA_AS"/>
</dbReference>
<keyword evidence="3 4" id="KW-0949">S-adenosyl-L-methionine</keyword>
<dbReference type="InterPro" id="IPR029063">
    <property type="entry name" value="SAM-dependent_MTases_sf"/>
</dbReference>
<evidence type="ECO:0000256" key="1">
    <source>
        <dbReference type="ARBA" id="ARBA00022603"/>
    </source>
</evidence>
<dbReference type="FunFam" id="3.40.50.150:FF:000009">
    <property type="entry name" value="23S rRNA (Uracil(1939)-C(5))-methyltransferase RlmD"/>
    <property type="match status" value="1"/>
</dbReference>
<dbReference type="EMBL" id="JASOOE010000007">
    <property type="protein sequence ID" value="MDK7187256.1"/>
    <property type="molecule type" value="Genomic_DNA"/>
</dbReference>
<dbReference type="SUPFAM" id="SSF53335">
    <property type="entry name" value="S-adenosyl-L-methionine-dependent methyltransferases"/>
    <property type="match status" value="1"/>
</dbReference>
<comment type="similarity">
    <text evidence="4">Belongs to the class I-like SAM-binding methyltransferase superfamily. RNA M5U methyltransferase family.</text>
</comment>
<feature type="binding site" evidence="4">
    <location>
        <position position="396"/>
    </location>
    <ligand>
        <name>S-adenosyl-L-methionine</name>
        <dbReference type="ChEBI" id="CHEBI:59789"/>
    </ligand>
</feature>
<dbReference type="PROSITE" id="PS01230">
    <property type="entry name" value="TRMA_1"/>
    <property type="match status" value="1"/>
</dbReference>
<dbReference type="PANTHER" id="PTHR11061">
    <property type="entry name" value="RNA M5U METHYLTRANSFERASE"/>
    <property type="match status" value="1"/>
</dbReference>
<feature type="binding site" evidence="4">
    <location>
        <position position="298"/>
    </location>
    <ligand>
        <name>S-adenosyl-L-methionine</name>
        <dbReference type="ChEBI" id="CHEBI:59789"/>
    </ligand>
</feature>
<reference evidence="6" key="1">
    <citation type="submission" date="2023-05" db="EMBL/GenBank/DDBJ databases">
        <title>Cataloging the Phylogenetic Diversity of Human Bladder Bacteria.</title>
        <authorList>
            <person name="Du J."/>
        </authorList>
    </citation>
    <scope>NUCLEOTIDE SEQUENCE</scope>
    <source>
        <strain evidence="6">UMB1231</strain>
    </source>
</reference>
<dbReference type="Pfam" id="PF05958">
    <property type="entry name" value="tRNA_U5-meth_tr"/>
    <property type="match status" value="1"/>
</dbReference>
<evidence type="ECO:0000256" key="3">
    <source>
        <dbReference type="ARBA" id="ARBA00022691"/>
    </source>
</evidence>
<sequence>MAKNTYPTEVLQVQIQDLNDKGQGMAVYYHPVDQAGQLARKLRLTIPFAYPGDVVQVTVPNAKGRRRATVNYDSILTLSPDRTGQAAPGQVPEAGAPLRYMDYSAQLAYKENKVRDLFSQAGFDPQAVKPILGMDHPYHYRNKMELTFGKAGAIGMHQAGNFRVINDWQDNVLAPEIMMTVKETVASWQQAHHLSTYDKESRQGLLRHLMMRQSFATQELMVAVFATESSDAYTQAAKDLVQRLQAACPQLASLLWIENTDIADRTQAQAVTVLAGRDFIYDQLAGFRYRIWFDTFFQPNPQQAEKMVETALNLAQIDADMRVMDLFCGVGTFSLPLAQAAKELAGIEIVDSSIQSARRNAADNGIDNTYFLTADARSGMKTIEAEWGQPDLVLLDPPRSGAGGKVMRRIGRLGTDKIIYVSCNPATLVQDLQWLKDFGYELVSCQPIDQFPQTVHVEAIALIQKM</sequence>
<dbReference type="Proteomes" id="UP001229251">
    <property type="component" value="Unassembled WGS sequence"/>
</dbReference>
<dbReference type="PROSITE" id="PS51687">
    <property type="entry name" value="SAM_MT_RNA_M5U"/>
    <property type="match status" value="1"/>
</dbReference>
<gene>
    <name evidence="6" type="primary">rlmD</name>
    <name evidence="6" type="ORF">QP433_04615</name>
</gene>
<dbReference type="InterPro" id="IPR030391">
    <property type="entry name" value="MeTrfase_TrmA_CS"/>
</dbReference>
<evidence type="ECO:0000256" key="2">
    <source>
        <dbReference type="ARBA" id="ARBA00022679"/>
    </source>
</evidence>